<protein>
    <submittedName>
        <fullName evidence="1">Uncharacterized protein</fullName>
    </submittedName>
</protein>
<evidence type="ECO:0000313" key="1">
    <source>
        <dbReference type="EMBL" id="CCF83293.1"/>
    </source>
</evidence>
<dbReference type="EMBL" id="CAGS01000133">
    <property type="protein sequence ID" value="CCF83293.1"/>
    <property type="molecule type" value="Genomic_DNA"/>
</dbReference>
<name>I4EF31_9BACT</name>
<proteinExistence type="predicted"/>
<dbReference type="AlphaFoldDB" id="I4EF31"/>
<keyword evidence="2" id="KW-1185">Reference proteome</keyword>
<accession>I4EF31</accession>
<evidence type="ECO:0000313" key="2">
    <source>
        <dbReference type="Proteomes" id="UP000004221"/>
    </source>
</evidence>
<comment type="caution">
    <text evidence="1">The sequence shown here is derived from an EMBL/GenBank/DDBJ whole genome shotgun (WGS) entry which is preliminary data.</text>
</comment>
<organism evidence="1 2">
    <name type="scientific">Nitrolancea hollandica Lb</name>
    <dbReference type="NCBI Taxonomy" id="1129897"/>
    <lineage>
        <taxon>Bacteria</taxon>
        <taxon>Pseudomonadati</taxon>
        <taxon>Thermomicrobiota</taxon>
        <taxon>Thermomicrobia</taxon>
        <taxon>Sphaerobacterales</taxon>
        <taxon>Sphaerobacterineae</taxon>
        <taxon>Sphaerobacteraceae</taxon>
        <taxon>Nitrolancea</taxon>
    </lineage>
</organism>
<gene>
    <name evidence="1" type="ORF">NITHO_2180007</name>
</gene>
<dbReference type="Proteomes" id="UP000004221">
    <property type="component" value="Unassembled WGS sequence"/>
</dbReference>
<sequence length="108" mass="12203">MERMNDRKRRTDSRALKQDATPVLTIDNAFVERWADAAIERGAFYGEEAEHVRLVVSRLMINLEQTLRTGERFPLDAIGTSLQGAVPYYIEKTPHGLIMAADDIPGED</sequence>
<dbReference type="RefSeq" id="WP_008476322.1">
    <property type="nucleotide sequence ID" value="NZ_CAGS01000133.1"/>
</dbReference>
<reference evidence="1 2" key="1">
    <citation type="journal article" date="2012" name="ISME J.">
        <title>Nitrification expanded: discovery, physiology and genomics of a nitrite-oxidizing bacterium from the phylum Chloroflexi.</title>
        <authorList>
            <person name="Sorokin D.Y."/>
            <person name="Lucker S."/>
            <person name="Vejmelkova D."/>
            <person name="Kostrikina N.A."/>
            <person name="Kleerebezem R."/>
            <person name="Rijpstra W.I."/>
            <person name="Damste J.S."/>
            <person name="Le Paslier D."/>
            <person name="Muyzer G."/>
            <person name="Wagner M."/>
            <person name="van Loosdrecht M.C."/>
            <person name="Daims H."/>
        </authorList>
    </citation>
    <scope>NUCLEOTIDE SEQUENCE [LARGE SCALE GENOMIC DNA]</scope>
    <source>
        <strain evidence="2">none</strain>
    </source>
</reference>